<organism evidence="1 2">
    <name type="scientific">Hygrophoropsis aurantiaca</name>
    <dbReference type="NCBI Taxonomy" id="72124"/>
    <lineage>
        <taxon>Eukaryota</taxon>
        <taxon>Fungi</taxon>
        <taxon>Dikarya</taxon>
        <taxon>Basidiomycota</taxon>
        <taxon>Agaricomycotina</taxon>
        <taxon>Agaricomycetes</taxon>
        <taxon>Agaricomycetidae</taxon>
        <taxon>Boletales</taxon>
        <taxon>Coniophorineae</taxon>
        <taxon>Hygrophoropsidaceae</taxon>
        <taxon>Hygrophoropsis</taxon>
    </lineage>
</organism>
<comment type="caution">
    <text evidence="1">The sequence shown here is derived from an EMBL/GenBank/DDBJ whole genome shotgun (WGS) entry which is preliminary data.</text>
</comment>
<reference evidence="1" key="1">
    <citation type="journal article" date="2021" name="New Phytol.">
        <title>Evolutionary innovations through gain and loss of genes in the ectomycorrhizal Boletales.</title>
        <authorList>
            <person name="Wu G."/>
            <person name="Miyauchi S."/>
            <person name="Morin E."/>
            <person name="Kuo A."/>
            <person name="Drula E."/>
            <person name="Varga T."/>
            <person name="Kohler A."/>
            <person name="Feng B."/>
            <person name="Cao Y."/>
            <person name="Lipzen A."/>
            <person name="Daum C."/>
            <person name="Hundley H."/>
            <person name="Pangilinan J."/>
            <person name="Johnson J."/>
            <person name="Barry K."/>
            <person name="LaButti K."/>
            <person name="Ng V."/>
            <person name="Ahrendt S."/>
            <person name="Min B."/>
            <person name="Choi I.G."/>
            <person name="Park H."/>
            <person name="Plett J.M."/>
            <person name="Magnuson J."/>
            <person name="Spatafora J.W."/>
            <person name="Nagy L.G."/>
            <person name="Henrissat B."/>
            <person name="Grigoriev I.V."/>
            <person name="Yang Z.L."/>
            <person name="Xu J."/>
            <person name="Martin F.M."/>
        </authorList>
    </citation>
    <scope>NUCLEOTIDE SEQUENCE</scope>
    <source>
        <strain evidence="1">ATCC 28755</strain>
    </source>
</reference>
<accession>A0ACB8AIH6</accession>
<evidence type="ECO:0000313" key="2">
    <source>
        <dbReference type="Proteomes" id="UP000790377"/>
    </source>
</evidence>
<proteinExistence type="predicted"/>
<protein>
    <submittedName>
        <fullName evidence="1">Uncharacterized protein</fullName>
    </submittedName>
</protein>
<keyword evidence="2" id="KW-1185">Reference proteome</keyword>
<name>A0ACB8AIH6_9AGAM</name>
<dbReference type="Proteomes" id="UP000790377">
    <property type="component" value="Unassembled WGS sequence"/>
</dbReference>
<dbReference type="EMBL" id="MU267633">
    <property type="protein sequence ID" value="KAH7913326.1"/>
    <property type="molecule type" value="Genomic_DNA"/>
</dbReference>
<evidence type="ECO:0000313" key="1">
    <source>
        <dbReference type="EMBL" id="KAH7913326.1"/>
    </source>
</evidence>
<sequence>MLAERRFQPSERNSYPTPDGLPVPSPTWNYIPRSQNVASQDYNTSSGTQWNNNNIINHGWPGDSSVSASSSSYPAAATHYRHSGSSALSQHSDHSESSSRAAILTTSPSLPACLASPTSFERAGHQYTPSVSKYPSSQWRDDFYALDGTSTSIPLPPASTARTHSASPSARASSRSSSTGTPPVKLEPEESASSDCFVMEFTSSAPAVQESSSLAPPTEVPLRATQASKAMRKMMGVFRLNPFSMHEGGGQALATWSGEDARPLEEEPQMFEFQLDLGGEDGAGDDDEQPRGFSSGMEGEVDNNVLTRWTEDEGPQLDCGSHSQSDWMDNESAPSYPLPPLRVFNHSSHSPSLSSSSSRRTPFDMSNSEYSSSNYTLPSPHSCSSSADNLPSLASMARKWSVPSSLQAQFMIQ</sequence>
<gene>
    <name evidence="1" type="ORF">BJ138DRAFT_1111586</name>
</gene>